<reference evidence="4" key="1">
    <citation type="submission" date="2021-07" db="EMBL/GenBank/DDBJ databases">
        <title>Draft genome sequence of carbapenem-resistant Aeromonas spp. in Japan.</title>
        <authorList>
            <person name="Maehana S."/>
            <person name="Suzuki M."/>
            <person name="Kitasato H."/>
        </authorList>
    </citation>
    <scope>NUCLEOTIDE SEQUENCE</scope>
    <source>
        <strain evidence="4">KAM348</strain>
    </source>
</reference>
<dbReference type="PROSITE" id="PS51898">
    <property type="entry name" value="TYR_RECOMBINASE"/>
    <property type="match status" value="1"/>
</dbReference>
<dbReference type="Proteomes" id="UP000887009">
    <property type="component" value="Unassembled WGS sequence"/>
</dbReference>
<evidence type="ECO:0000313" key="4">
    <source>
        <dbReference type="EMBL" id="GJA56692.1"/>
    </source>
</evidence>
<proteinExistence type="predicted"/>
<dbReference type="InterPro" id="IPR002104">
    <property type="entry name" value="Integrase_catalytic"/>
</dbReference>
<dbReference type="GO" id="GO:0015074">
    <property type="term" value="P:DNA integration"/>
    <property type="evidence" value="ECO:0007669"/>
    <property type="project" value="UniProtKB-KW"/>
</dbReference>
<protein>
    <submittedName>
        <fullName evidence="4">Integrase</fullName>
    </submittedName>
</protein>
<dbReference type="Pfam" id="PF00589">
    <property type="entry name" value="Phage_integrase"/>
    <property type="match status" value="1"/>
</dbReference>
<accession>A0AAI9KVM4</accession>
<dbReference type="Gene3D" id="1.10.443.10">
    <property type="entry name" value="Intergrase catalytic core"/>
    <property type="match status" value="1"/>
</dbReference>
<evidence type="ECO:0000256" key="2">
    <source>
        <dbReference type="ARBA" id="ARBA00023172"/>
    </source>
</evidence>
<dbReference type="EMBL" id="BPNL01000087">
    <property type="protein sequence ID" value="GJA56692.1"/>
    <property type="molecule type" value="Genomic_DNA"/>
</dbReference>
<dbReference type="InterPro" id="IPR013762">
    <property type="entry name" value="Integrase-like_cat_sf"/>
</dbReference>
<dbReference type="SUPFAM" id="SSF56349">
    <property type="entry name" value="DNA breaking-rejoining enzymes"/>
    <property type="match status" value="1"/>
</dbReference>
<gene>
    <name evidence="4" type="ORF">KAM348_41150</name>
</gene>
<organism evidence="4 5">
    <name type="scientific">Aeromonas caviae</name>
    <name type="common">Aeromonas punctata</name>
    <dbReference type="NCBI Taxonomy" id="648"/>
    <lineage>
        <taxon>Bacteria</taxon>
        <taxon>Pseudomonadati</taxon>
        <taxon>Pseudomonadota</taxon>
        <taxon>Gammaproteobacteria</taxon>
        <taxon>Aeromonadales</taxon>
        <taxon>Aeromonadaceae</taxon>
        <taxon>Aeromonas</taxon>
    </lineage>
</organism>
<dbReference type="GO" id="GO:0006310">
    <property type="term" value="P:DNA recombination"/>
    <property type="evidence" value="ECO:0007669"/>
    <property type="project" value="UniProtKB-KW"/>
</dbReference>
<dbReference type="InterPro" id="IPR011010">
    <property type="entry name" value="DNA_brk_join_enz"/>
</dbReference>
<dbReference type="PANTHER" id="PTHR30349">
    <property type="entry name" value="PHAGE INTEGRASE-RELATED"/>
    <property type="match status" value="1"/>
</dbReference>
<dbReference type="GO" id="GO:0003677">
    <property type="term" value="F:DNA binding"/>
    <property type="evidence" value="ECO:0007669"/>
    <property type="project" value="InterPro"/>
</dbReference>
<evidence type="ECO:0000256" key="1">
    <source>
        <dbReference type="ARBA" id="ARBA00022908"/>
    </source>
</evidence>
<evidence type="ECO:0000259" key="3">
    <source>
        <dbReference type="PROSITE" id="PS51898"/>
    </source>
</evidence>
<keyword evidence="2" id="KW-0233">DNA recombination</keyword>
<dbReference type="CDD" id="cd00397">
    <property type="entry name" value="DNA_BRE_C"/>
    <property type="match status" value="1"/>
</dbReference>
<dbReference type="NCBIfam" id="NF040693">
    <property type="entry name" value="recomb_GmtY"/>
    <property type="match status" value="1"/>
</dbReference>
<keyword evidence="1" id="KW-0229">DNA integration</keyword>
<comment type="caution">
    <text evidence="4">The sequence shown here is derived from an EMBL/GenBank/DDBJ whole genome shotgun (WGS) entry which is preliminary data.</text>
</comment>
<name>A0AAI9KVM4_AERCA</name>
<feature type="domain" description="Tyr recombinase" evidence="3">
    <location>
        <begin position="212"/>
        <end position="454"/>
    </location>
</feature>
<dbReference type="AlphaFoldDB" id="A0AAI9KVM4"/>
<sequence>MWYSSVLYTEYSKGNVMDVVQVKLKVITDNSGDSYTIPALLTENGIYIPLVDYLLKKSHVRSKSWCFKVVFSIKIFMQYVSANLHCFENSHALLQNFTQRLRSGTIGEKGEDPSGLFWLPKRTSNANVILTHISNFSDWLAESQGIEVINPLTDKLDTLERRMAFAAWYNKNQSQFLGHLQSERNTTKNQRQLVRHRQLVKTHDDAIAFDEKLFPRFLRDGMAGRTDSRAAIRDCLILLLMHGAGVRVSDAMNLWLSDVYQDPTRPDQALARLYHPEHGRAPDNWKSPSGETHRAAYLKYKYNLTPRNRQHGSAYLGWKTVVVDNKDNYIQLHWFPSFYGEIFKKLWVTYLALLAKIPRKHPYAFVSFHKSNIGTPYTINSFNDNYRAAIKRIGLEPSKQDGLSPHAHRHAYGRRLANAKVEPLYVKRALHHSNITSQSVYTEPGVQKVSDLLSAASKGLEQANKRLDIDSDWKSILASGYFDDNVSSYSSDKD</sequence>
<dbReference type="InterPro" id="IPR050090">
    <property type="entry name" value="Tyrosine_recombinase_XerCD"/>
</dbReference>
<evidence type="ECO:0000313" key="5">
    <source>
        <dbReference type="Proteomes" id="UP000887009"/>
    </source>
</evidence>